<sequence length="105" mass="12372">MLPLPPRVFHFGNLLPPLLDNILWKLLKHPENSSIEVFPPLSHHFTVFEVRKLRHNVPYLPHIRCARGTMNTFEFNGIHQLTCNVESVLKMLTKLTLRHFRRLVT</sequence>
<organism evidence="1 2">
    <name type="scientific">Dreissena polymorpha</name>
    <name type="common">Zebra mussel</name>
    <name type="synonym">Mytilus polymorpha</name>
    <dbReference type="NCBI Taxonomy" id="45954"/>
    <lineage>
        <taxon>Eukaryota</taxon>
        <taxon>Metazoa</taxon>
        <taxon>Spiralia</taxon>
        <taxon>Lophotrochozoa</taxon>
        <taxon>Mollusca</taxon>
        <taxon>Bivalvia</taxon>
        <taxon>Autobranchia</taxon>
        <taxon>Heteroconchia</taxon>
        <taxon>Euheterodonta</taxon>
        <taxon>Imparidentia</taxon>
        <taxon>Neoheterodontei</taxon>
        <taxon>Myida</taxon>
        <taxon>Dreissenoidea</taxon>
        <taxon>Dreissenidae</taxon>
        <taxon>Dreissena</taxon>
    </lineage>
</organism>
<proteinExistence type="predicted"/>
<dbReference type="AlphaFoldDB" id="A0A9D4KB76"/>
<dbReference type="Proteomes" id="UP000828390">
    <property type="component" value="Unassembled WGS sequence"/>
</dbReference>
<dbReference type="EMBL" id="JAIWYP010000004">
    <property type="protein sequence ID" value="KAH3836587.1"/>
    <property type="molecule type" value="Genomic_DNA"/>
</dbReference>
<reference evidence="1" key="2">
    <citation type="submission" date="2020-11" db="EMBL/GenBank/DDBJ databases">
        <authorList>
            <person name="McCartney M.A."/>
            <person name="Auch B."/>
            <person name="Kono T."/>
            <person name="Mallez S."/>
            <person name="Becker A."/>
            <person name="Gohl D.M."/>
            <person name="Silverstein K.A.T."/>
            <person name="Koren S."/>
            <person name="Bechman K.B."/>
            <person name="Herman A."/>
            <person name="Abrahante J.E."/>
            <person name="Garbe J."/>
        </authorList>
    </citation>
    <scope>NUCLEOTIDE SEQUENCE</scope>
    <source>
        <strain evidence="1">Duluth1</strain>
        <tissue evidence="1">Whole animal</tissue>
    </source>
</reference>
<accession>A0A9D4KB76</accession>
<name>A0A9D4KB76_DREPO</name>
<evidence type="ECO:0000313" key="1">
    <source>
        <dbReference type="EMBL" id="KAH3836587.1"/>
    </source>
</evidence>
<keyword evidence="2" id="KW-1185">Reference proteome</keyword>
<gene>
    <name evidence="1" type="ORF">DPMN_109959</name>
</gene>
<evidence type="ECO:0000313" key="2">
    <source>
        <dbReference type="Proteomes" id="UP000828390"/>
    </source>
</evidence>
<protein>
    <submittedName>
        <fullName evidence="1">Uncharacterized protein</fullName>
    </submittedName>
</protein>
<comment type="caution">
    <text evidence="1">The sequence shown here is derived from an EMBL/GenBank/DDBJ whole genome shotgun (WGS) entry which is preliminary data.</text>
</comment>
<reference evidence="1" key="1">
    <citation type="journal article" date="2019" name="bioRxiv">
        <title>The Genome of the Zebra Mussel, Dreissena polymorpha: A Resource for Invasive Species Research.</title>
        <authorList>
            <person name="McCartney M.A."/>
            <person name="Auch B."/>
            <person name="Kono T."/>
            <person name="Mallez S."/>
            <person name="Zhang Y."/>
            <person name="Obille A."/>
            <person name="Becker A."/>
            <person name="Abrahante J.E."/>
            <person name="Garbe J."/>
            <person name="Badalamenti J.P."/>
            <person name="Herman A."/>
            <person name="Mangelson H."/>
            <person name="Liachko I."/>
            <person name="Sullivan S."/>
            <person name="Sone E.D."/>
            <person name="Koren S."/>
            <person name="Silverstein K.A.T."/>
            <person name="Beckman K.B."/>
            <person name="Gohl D.M."/>
        </authorList>
    </citation>
    <scope>NUCLEOTIDE SEQUENCE</scope>
    <source>
        <strain evidence="1">Duluth1</strain>
        <tissue evidence="1">Whole animal</tissue>
    </source>
</reference>